<organism evidence="1 2">
    <name type="scientific">Amycolatopsis rhabdoformis</name>
    <dbReference type="NCBI Taxonomy" id="1448059"/>
    <lineage>
        <taxon>Bacteria</taxon>
        <taxon>Bacillati</taxon>
        <taxon>Actinomycetota</taxon>
        <taxon>Actinomycetes</taxon>
        <taxon>Pseudonocardiales</taxon>
        <taxon>Pseudonocardiaceae</taxon>
        <taxon>Amycolatopsis</taxon>
    </lineage>
</organism>
<dbReference type="RefSeq" id="WP_326567907.1">
    <property type="nucleotide sequence ID" value="NZ_CP142149.1"/>
</dbReference>
<protein>
    <submittedName>
        <fullName evidence="1">Uncharacterized protein</fullName>
    </submittedName>
</protein>
<name>A0ABZ1I401_9PSEU</name>
<evidence type="ECO:0000313" key="2">
    <source>
        <dbReference type="Proteomes" id="UP001330812"/>
    </source>
</evidence>
<sequence>MPAEATRGGELIYVAVSNFASLAIAGPCNPGAYDSEERDVYFEAEDRRLVEAALADLGYRLIDEPEIWEPYDGVNQGIEPSWTWFGRYFDYL</sequence>
<gene>
    <name evidence="1" type="ORF">VSH64_39830</name>
</gene>
<keyword evidence="2" id="KW-1185">Reference proteome</keyword>
<reference evidence="1 2" key="1">
    <citation type="journal article" date="2015" name="Int. J. Syst. Evol. Microbiol.">
        <title>Amycolatopsis rhabdoformis sp. nov., an actinomycete isolated from a tropical forest soil.</title>
        <authorList>
            <person name="Souza W.R."/>
            <person name="Silva R.E."/>
            <person name="Goodfellow M."/>
            <person name="Busarakam K."/>
            <person name="Figueiro F.S."/>
            <person name="Ferreira D."/>
            <person name="Rodrigues-Filho E."/>
            <person name="Moraes L.A.B."/>
            <person name="Zucchi T.D."/>
        </authorList>
    </citation>
    <scope>NUCLEOTIDE SEQUENCE [LARGE SCALE GENOMIC DNA]</scope>
    <source>
        <strain evidence="1 2">NCIMB 14900</strain>
    </source>
</reference>
<proteinExistence type="predicted"/>
<accession>A0ABZ1I401</accession>
<dbReference type="Proteomes" id="UP001330812">
    <property type="component" value="Chromosome"/>
</dbReference>
<evidence type="ECO:0000313" key="1">
    <source>
        <dbReference type="EMBL" id="WSE28914.1"/>
    </source>
</evidence>
<dbReference type="EMBL" id="CP142149">
    <property type="protein sequence ID" value="WSE28914.1"/>
    <property type="molecule type" value="Genomic_DNA"/>
</dbReference>